<sequence length="220" mass="23057">MSLQTHGPMAMSIRMGLWKVCLKRNTGQMSGPPDGATHLGGEGEGGADQSGQSDSPGGQGDDFYSASSFCLKPDSDSVPDWMKAVQALGILSLIMAVVALAFMIYNCFGESKGDRARLLPFIIAGICLASGITLLIGVIVYGAEYTMMMQDQMSMFGGDDNPDLSALAQILQENTHLGYSFALEAVSAVLTILVSAAVAVPTARGWDDSVSFGGSRNMAV</sequence>
<keyword evidence="2 6" id="KW-0812">Transmembrane</keyword>
<evidence type="ECO:0000256" key="3">
    <source>
        <dbReference type="ARBA" id="ARBA00022989"/>
    </source>
</evidence>
<dbReference type="PANTHER" id="PTHR10671">
    <property type="entry name" value="EPITHELIAL MEMBRANE PROTEIN-RELATED"/>
    <property type="match status" value="1"/>
</dbReference>
<gene>
    <name evidence="7" type="ORF">V1264_011081</name>
</gene>
<evidence type="ECO:0000256" key="2">
    <source>
        <dbReference type="ARBA" id="ARBA00022692"/>
    </source>
</evidence>
<evidence type="ECO:0000256" key="6">
    <source>
        <dbReference type="SAM" id="Phobius"/>
    </source>
</evidence>
<evidence type="ECO:0000313" key="8">
    <source>
        <dbReference type="Proteomes" id="UP001374579"/>
    </source>
</evidence>
<feature type="transmembrane region" description="Helical" evidence="6">
    <location>
        <begin position="118"/>
        <end position="143"/>
    </location>
</feature>
<accession>A0AAN9GKI7</accession>
<protein>
    <submittedName>
        <fullName evidence="7">Uncharacterized protein</fullName>
    </submittedName>
</protein>
<feature type="transmembrane region" description="Helical" evidence="6">
    <location>
        <begin position="84"/>
        <end position="106"/>
    </location>
</feature>
<dbReference type="AlphaFoldDB" id="A0AAN9GKI7"/>
<dbReference type="Proteomes" id="UP001374579">
    <property type="component" value="Unassembled WGS sequence"/>
</dbReference>
<evidence type="ECO:0000256" key="5">
    <source>
        <dbReference type="SAM" id="MobiDB-lite"/>
    </source>
</evidence>
<dbReference type="InterPro" id="IPR050579">
    <property type="entry name" value="PMP-22/EMP/MP20-like"/>
</dbReference>
<dbReference type="Pfam" id="PF13903">
    <property type="entry name" value="Claudin_2"/>
    <property type="match status" value="1"/>
</dbReference>
<dbReference type="PANTHER" id="PTHR10671:SF108">
    <property type="entry name" value="CLAUDIN FAMILY PROTEIN-RELATED"/>
    <property type="match status" value="1"/>
</dbReference>
<dbReference type="EMBL" id="JBAMIC010000002">
    <property type="protein sequence ID" value="KAK7111454.1"/>
    <property type="molecule type" value="Genomic_DNA"/>
</dbReference>
<comment type="caution">
    <text evidence="7">The sequence shown here is derived from an EMBL/GenBank/DDBJ whole genome shotgun (WGS) entry which is preliminary data.</text>
</comment>
<dbReference type="GO" id="GO:0005886">
    <property type="term" value="C:plasma membrane"/>
    <property type="evidence" value="ECO:0007669"/>
    <property type="project" value="TreeGrafter"/>
</dbReference>
<proteinExistence type="predicted"/>
<organism evidence="7 8">
    <name type="scientific">Littorina saxatilis</name>
    <dbReference type="NCBI Taxonomy" id="31220"/>
    <lineage>
        <taxon>Eukaryota</taxon>
        <taxon>Metazoa</taxon>
        <taxon>Spiralia</taxon>
        <taxon>Lophotrochozoa</taxon>
        <taxon>Mollusca</taxon>
        <taxon>Gastropoda</taxon>
        <taxon>Caenogastropoda</taxon>
        <taxon>Littorinimorpha</taxon>
        <taxon>Littorinoidea</taxon>
        <taxon>Littorinidae</taxon>
        <taxon>Littorina</taxon>
    </lineage>
</organism>
<name>A0AAN9GKI7_9CAEN</name>
<evidence type="ECO:0000313" key="7">
    <source>
        <dbReference type="EMBL" id="KAK7111454.1"/>
    </source>
</evidence>
<feature type="region of interest" description="Disordered" evidence="5">
    <location>
        <begin position="30"/>
        <end position="59"/>
    </location>
</feature>
<keyword evidence="4 6" id="KW-0472">Membrane</keyword>
<keyword evidence="8" id="KW-1185">Reference proteome</keyword>
<feature type="compositionally biased region" description="Gly residues" evidence="5">
    <location>
        <begin position="38"/>
        <end position="48"/>
    </location>
</feature>
<dbReference type="InterPro" id="IPR004031">
    <property type="entry name" value="PMP22/EMP/MP20/Claudin"/>
</dbReference>
<reference evidence="7 8" key="1">
    <citation type="submission" date="2024-02" db="EMBL/GenBank/DDBJ databases">
        <title>Chromosome-scale genome assembly of the rough periwinkle Littorina saxatilis.</title>
        <authorList>
            <person name="De Jode A."/>
            <person name="Faria R."/>
            <person name="Formenti G."/>
            <person name="Sims Y."/>
            <person name="Smith T.P."/>
            <person name="Tracey A."/>
            <person name="Wood J.M.D."/>
            <person name="Zagrodzka Z.B."/>
            <person name="Johannesson K."/>
            <person name="Butlin R.K."/>
            <person name="Leder E.H."/>
        </authorList>
    </citation>
    <scope>NUCLEOTIDE SEQUENCE [LARGE SCALE GENOMIC DNA]</scope>
    <source>
        <strain evidence="7">Snail1</strain>
        <tissue evidence="7">Muscle</tissue>
    </source>
</reference>
<feature type="transmembrane region" description="Helical" evidence="6">
    <location>
        <begin position="177"/>
        <end position="200"/>
    </location>
</feature>
<dbReference type="Gene3D" id="1.20.140.150">
    <property type="match status" value="1"/>
</dbReference>
<evidence type="ECO:0000256" key="1">
    <source>
        <dbReference type="ARBA" id="ARBA00004141"/>
    </source>
</evidence>
<evidence type="ECO:0000256" key="4">
    <source>
        <dbReference type="ARBA" id="ARBA00023136"/>
    </source>
</evidence>
<comment type="subcellular location">
    <subcellularLocation>
        <location evidence="1">Membrane</location>
        <topology evidence="1">Multi-pass membrane protein</topology>
    </subcellularLocation>
</comment>
<keyword evidence="3 6" id="KW-1133">Transmembrane helix</keyword>